<dbReference type="PANTHER" id="PTHR28190">
    <property type="entry name" value="NUCLEAR MIGRATION PROTEIN NUM1"/>
    <property type="match status" value="1"/>
</dbReference>
<dbReference type="GO" id="GO:0015631">
    <property type="term" value="F:tubulin binding"/>
    <property type="evidence" value="ECO:0007669"/>
    <property type="project" value="TreeGrafter"/>
</dbReference>
<dbReference type="Pfam" id="PF12814">
    <property type="entry name" value="Mcp5_PH"/>
    <property type="match status" value="1"/>
</dbReference>
<dbReference type="GO" id="GO:0032065">
    <property type="term" value="P:maintenance of protein location in cell cortex"/>
    <property type="evidence" value="ECO:0007669"/>
    <property type="project" value="InterPro"/>
</dbReference>
<evidence type="ECO:0000313" key="5">
    <source>
        <dbReference type="Proteomes" id="UP000650833"/>
    </source>
</evidence>
<protein>
    <recommendedName>
        <fullName evidence="3">PH domain-containing protein</fullName>
    </recommendedName>
</protein>
<proteinExistence type="predicted"/>
<comment type="caution">
    <text evidence="4">The sequence shown here is derived from an EMBL/GenBank/DDBJ whole genome shotgun (WGS) entry which is preliminary data.</text>
</comment>
<dbReference type="SMART" id="SM00233">
    <property type="entry name" value="PH"/>
    <property type="match status" value="1"/>
</dbReference>
<feature type="domain" description="PH" evidence="3">
    <location>
        <begin position="585"/>
        <end position="692"/>
    </location>
</feature>
<evidence type="ECO:0000313" key="4">
    <source>
        <dbReference type="EMBL" id="KAG2205484.1"/>
    </source>
</evidence>
<reference evidence="4" key="1">
    <citation type="submission" date="2020-12" db="EMBL/GenBank/DDBJ databases">
        <title>Metabolic potential, ecology and presence of endohyphal bacteria is reflected in genomic diversity of Mucoromycotina.</title>
        <authorList>
            <person name="Muszewska A."/>
            <person name="Okrasinska A."/>
            <person name="Steczkiewicz K."/>
            <person name="Drgas O."/>
            <person name="Orlowska M."/>
            <person name="Perlinska-Lenart U."/>
            <person name="Aleksandrzak-Piekarczyk T."/>
            <person name="Szatraj K."/>
            <person name="Zielenkiewicz U."/>
            <person name="Pilsyk S."/>
            <person name="Malc E."/>
            <person name="Mieczkowski P."/>
            <person name="Kruszewska J.S."/>
            <person name="Biernat P."/>
            <person name="Pawlowska J."/>
        </authorList>
    </citation>
    <scope>NUCLEOTIDE SEQUENCE</scope>
    <source>
        <strain evidence="4">CBS 226.32</strain>
    </source>
</reference>
<dbReference type="EMBL" id="JAEPRC010000172">
    <property type="protein sequence ID" value="KAG2205484.1"/>
    <property type="molecule type" value="Genomic_DNA"/>
</dbReference>
<keyword evidence="5" id="KW-1185">Reference proteome</keyword>
<feature type="region of interest" description="Disordered" evidence="2">
    <location>
        <begin position="363"/>
        <end position="415"/>
    </location>
</feature>
<keyword evidence="1" id="KW-0175">Coiled coil</keyword>
<feature type="coiled-coil region" evidence="1">
    <location>
        <begin position="305"/>
        <end position="346"/>
    </location>
</feature>
<dbReference type="GO" id="GO:0005739">
    <property type="term" value="C:mitochondrion"/>
    <property type="evidence" value="ECO:0007669"/>
    <property type="project" value="TreeGrafter"/>
</dbReference>
<accession>A0A8H7R6G2</accession>
<dbReference type="InterPro" id="IPR001849">
    <property type="entry name" value="PH_domain"/>
</dbReference>
<gene>
    <name evidence="4" type="ORF">INT46_007476</name>
</gene>
<dbReference type="OrthoDB" id="2149224at2759"/>
<dbReference type="GO" id="GO:0005543">
    <property type="term" value="F:phospholipid binding"/>
    <property type="evidence" value="ECO:0007669"/>
    <property type="project" value="InterPro"/>
</dbReference>
<organism evidence="4 5">
    <name type="scientific">Mucor plumbeus</name>
    <dbReference type="NCBI Taxonomy" id="97098"/>
    <lineage>
        <taxon>Eukaryota</taxon>
        <taxon>Fungi</taxon>
        <taxon>Fungi incertae sedis</taxon>
        <taxon>Mucoromycota</taxon>
        <taxon>Mucoromycotina</taxon>
        <taxon>Mucoromycetes</taxon>
        <taxon>Mucorales</taxon>
        <taxon>Mucorineae</taxon>
        <taxon>Mucoraceae</taxon>
        <taxon>Mucor</taxon>
    </lineage>
</organism>
<feature type="compositionally biased region" description="Polar residues" evidence="2">
    <location>
        <begin position="378"/>
        <end position="411"/>
    </location>
</feature>
<name>A0A8H7R6G2_9FUNG</name>
<feature type="coiled-coil region" evidence="1">
    <location>
        <begin position="103"/>
        <end position="158"/>
    </location>
</feature>
<dbReference type="AlphaFoldDB" id="A0A8H7R6G2"/>
<dbReference type="PANTHER" id="PTHR28190:SF1">
    <property type="entry name" value="NUCLEAR MIGRATION PROTEIN NUM1"/>
    <property type="match status" value="1"/>
</dbReference>
<dbReference type="InterPro" id="IPR053005">
    <property type="entry name" value="Nuclear_Pos-Cytoskel_Interact"/>
</dbReference>
<dbReference type="InterPro" id="IPR024774">
    <property type="entry name" value="PH_dom-Mcp5-type"/>
</dbReference>
<dbReference type="SUPFAM" id="SSF50729">
    <property type="entry name" value="PH domain-like"/>
    <property type="match status" value="1"/>
</dbReference>
<sequence>MTKLSPNPSIEKVRQQFQESPPANITINVLSSNNGNRQNTIPPNDYSDDSFGLYTSYSSADYSSIGVLLNNKIKRSADNTAQDDERIVGQGLLDEILKMQGLLEEYQYALTALEIEKADQHQEINKLDKLLKGKGETEESYKDEIWNLELNKQELLQKIYDLSQNLTRSTTEQNRLAREEVKLCQEIEHFKTIQQTWESTLVLAKEQHEQEAIGLKKLLHAMRIEKDQTSRQLQEVLAIQQEVAQQQNALRHIDNTASNDKNAAQIPSTAIATSPISLSYNTNVSNSKYLVARHEGEIKSLRTSLDQAHEIIQTMQSKIDEERNERIEVEKLLREAQETIEQFSQHYLSATLPQQQQQLYSQTTDSILSSSSPASISNRQQRTISRSARKSSQNTKRFTAVSSSPYPQNGKSLCDELSQAGPIGDFISSSPISSSGPCTNNESIVMAKDNQLQNKSLSSNKPCNTAKEKNITLSCVELPSISNHYLFSSIISSSTISEGSTSNDQTQLQENVPNKGYNESLIKEPKSCFGKSKQNKKTIGKQEQKSSIFKINFGNNNFNVGSDFSKQEGEDNDNKSFSTTAMARTMIGDWMWKYTRKVVGSGISENRHRRFFWIHPYTQTLYWSTQEPGTCDNECNIKSVLVESFTILAPHEQSRPPGIYIKSPSRNIQIQCLDFTAHYAWIKSLRYLVNNTDHTQHVIPTIKKLAAGKTTLDRKKFSSLQQKNRSFTKLLRGTLSLPNSAIRFDNEEKKLEIQSLRVKKQTAVTVFNE</sequence>
<evidence type="ECO:0000256" key="2">
    <source>
        <dbReference type="SAM" id="MobiDB-lite"/>
    </source>
</evidence>
<dbReference type="GO" id="GO:0005938">
    <property type="term" value="C:cell cortex"/>
    <property type="evidence" value="ECO:0007669"/>
    <property type="project" value="InterPro"/>
</dbReference>
<dbReference type="Proteomes" id="UP000650833">
    <property type="component" value="Unassembled WGS sequence"/>
</dbReference>
<dbReference type="GO" id="GO:0000226">
    <property type="term" value="P:microtubule cytoskeleton organization"/>
    <property type="evidence" value="ECO:0007669"/>
    <property type="project" value="TreeGrafter"/>
</dbReference>
<feature type="compositionally biased region" description="Low complexity" evidence="2">
    <location>
        <begin position="363"/>
        <end position="377"/>
    </location>
</feature>
<evidence type="ECO:0000259" key="3">
    <source>
        <dbReference type="SMART" id="SM00233"/>
    </source>
</evidence>
<evidence type="ECO:0000256" key="1">
    <source>
        <dbReference type="SAM" id="Coils"/>
    </source>
</evidence>